<keyword evidence="2" id="KW-1185">Reference proteome</keyword>
<reference evidence="1 2" key="1">
    <citation type="journal article" date="2015" name="Mol. Plant Microbe Interact.">
        <title>Genome, transcriptome, and functional analyses of Penicillium expansum provide new insights into secondary metabolism and pathogenicity.</title>
        <authorList>
            <person name="Ballester A.R."/>
            <person name="Marcet-Houben M."/>
            <person name="Levin E."/>
            <person name="Sela N."/>
            <person name="Selma-Lazaro C."/>
            <person name="Carmona L."/>
            <person name="Wisniewski M."/>
            <person name="Droby S."/>
            <person name="Gonzalez-Candelas L."/>
            <person name="Gabaldon T."/>
        </authorList>
    </citation>
    <scope>NUCLEOTIDE SEQUENCE [LARGE SCALE GENOMIC DNA]</scope>
    <source>
        <strain evidence="1 2">PHI-1</strain>
    </source>
</reference>
<organism evidence="1 2">
    <name type="scientific">Penicillium italicum</name>
    <name type="common">Blue mold</name>
    <dbReference type="NCBI Taxonomy" id="40296"/>
    <lineage>
        <taxon>Eukaryota</taxon>
        <taxon>Fungi</taxon>
        <taxon>Dikarya</taxon>
        <taxon>Ascomycota</taxon>
        <taxon>Pezizomycotina</taxon>
        <taxon>Eurotiomycetes</taxon>
        <taxon>Eurotiomycetidae</taxon>
        <taxon>Eurotiales</taxon>
        <taxon>Aspergillaceae</taxon>
        <taxon>Penicillium</taxon>
    </lineage>
</organism>
<sequence>MRVLSFDPIRRSFLSSRARRYCVLHLLKACASVIEPLSDWTLKYISTIWIQPPGFRTLDDH</sequence>
<protein>
    <submittedName>
        <fullName evidence="1">Uncharacterized protein</fullName>
    </submittedName>
</protein>
<evidence type="ECO:0000313" key="2">
    <source>
        <dbReference type="Proteomes" id="UP000030104"/>
    </source>
</evidence>
<dbReference type="Proteomes" id="UP000030104">
    <property type="component" value="Unassembled WGS sequence"/>
</dbReference>
<dbReference type="HOGENOM" id="CLU_2923365_0_0_1"/>
<dbReference type="AlphaFoldDB" id="A0A0A2LMZ0"/>
<dbReference type="EMBL" id="JQGA01000108">
    <property type="protein sequence ID" value="KGO77690.1"/>
    <property type="molecule type" value="Genomic_DNA"/>
</dbReference>
<proteinExistence type="predicted"/>
<evidence type="ECO:0000313" key="1">
    <source>
        <dbReference type="EMBL" id="KGO77690.1"/>
    </source>
</evidence>
<accession>A0A0A2LMZ0</accession>
<comment type="caution">
    <text evidence="1">The sequence shown here is derived from an EMBL/GenBank/DDBJ whole genome shotgun (WGS) entry which is preliminary data.</text>
</comment>
<name>A0A0A2LMZ0_PENIT</name>
<gene>
    <name evidence="1" type="ORF">PITC_071730</name>
</gene>